<evidence type="ECO:0000256" key="14">
    <source>
        <dbReference type="ARBA" id="ARBA00022801"/>
    </source>
</evidence>
<comment type="caution">
    <text evidence="31">The sequence shown here is derived from an EMBL/GenBank/DDBJ whole genome shotgun (WGS) entry which is preliminary data.</text>
</comment>
<keyword evidence="7" id="KW-1003">Cell membrane</keyword>
<dbReference type="SUPFAM" id="SSF56601">
    <property type="entry name" value="beta-lactamase/transpeptidase-like"/>
    <property type="match status" value="1"/>
</dbReference>
<keyword evidence="22" id="KW-0961">Cell wall biogenesis/degradation</keyword>
<organism evidence="31 32">
    <name type="scientific">Rubrivivax gelatinosus</name>
    <name type="common">Rhodocyclus gelatinosus</name>
    <name type="synonym">Rhodopseudomonas gelatinosa</name>
    <dbReference type="NCBI Taxonomy" id="28068"/>
    <lineage>
        <taxon>Bacteria</taxon>
        <taxon>Pseudomonadati</taxon>
        <taxon>Pseudomonadota</taxon>
        <taxon>Betaproteobacteria</taxon>
        <taxon>Burkholderiales</taxon>
        <taxon>Sphaerotilaceae</taxon>
        <taxon>Rubrivivax</taxon>
    </lineage>
</organism>
<dbReference type="NCBIfam" id="TIGR02074">
    <property type="entry name" value="PBP_1a_fam"/>
    <property type="match status" value="1"/>
</dbReference>
<evidence type="ECO:0000256" key="22">
    <source>
        <dbReference type="ARBA" id="ARBA00023316"/>
    </source>
</evidence>
<comment type="catalytic activity">
    <reaction evidence="25">
        <text>[GlcNAc-(1-&gt;4)-Mur2Ac(oyl-L-Ala-gamma-D-Glu-L-Lys-D-Ala-D-Ala)](n)-di-trans,octa-cis-undecaprenyl diphosphate + beta-D-GlcNAc-(1-&gt;4)-Mur2Ac(oyl-L-Ala-gamma-D-Glu-L-Lys-D-Ala-D-Ala)-di-trans,octa-cis-undecaprenyl diphosphate = [GlcNAc-(1-&gt;4)-Mur2Ac(oyl-L-Ala-gamma-D-Glu-L-Lys-D-Ala-D-Ala)](n+1)-di-trans,octa-cis-undecaprenyl diphosphate + di-trans,octa-cis-undecaprenyl diphosphate + H(+)</text>
        <dbReference type="Rhea" id="RHEA:23708"/>
        <dbReference type="Rhea" id="RHEA-COMP:9602"/>
        <dbReference type="Rhea" id="RHEA-COMP:9603"/>
        <dbReference type="ChEBI" id="CHEBI:15378"/>
        <dbReference type="ChEBI" id="CHEBI:58405"/>
        <dbReference type="ChEBI" id="CHEBI:60033"/>
        <dbReference type="ChEBI" id="CHEBI:78435"/>
        <dbReference type="EC" id="2.4.99.28"/>
    </reaction>
</comment>
<evidence type="ECO:0000259" key="30">
    <source>
        <dbReference type="Pfam" id="PF17092"/>
    </source>
</evidence>
<reference evidence="31" key="1">
    <citation type="submission" date="2017-08" db="EMBL/GenBank/DDBJ databases">
        <authorList>
            <person name="Imhoff J.F."/>
            <person name="Rahn T."/>
            <person name="Kuenzel S."/>
            <person name="Neulinger S.C."/>
        </authorList>
    </citation>
    <scope>NUCLEOTIDE SEQUENCE</scope>
    <source>
        <strain evidence="31">IM 151</strain>
    </source>
</reference>
<evidence type="ECO:0000256" key="24">
    <source>
        <dbReference type="ARBA" id="ARBA00044770"/>
    </source>
</evidence>
<evidence type="ECO:0000256" key="16">
    <source>
        <dbReference type="ARBA" id="ARBA00022968"/>
    </source>
</evidence>
<reference evidence="31" key="2">
    <citation type="journal article" date="2020" name="Microorganisms">
        <title>Osmotic Adaptation and Compatible Solute Biosynthesis of Phototrophic Bacteria as Revealed from Genome Analyses.</title>
        <authorList>
            <person name="Imhoff J.F."/>
            <person name="Rahn T."/>
            <person name="Kunzel S."/>
            <person name="Keller A."/>
            <person name="Neulinger S.C."/>
        </authorList>
    </citation>
    <scope>NUCLEOTIDE SEQUENCE</scope>
    <source>
        <strain evidence="31">IM 151</strain>
    </source>
</reference>
<name>A0ABS1DYD2_RUBGE</name>
<evidence type="ECO:0000256" key="18">
    <source>
        <dbReference type="ARBA" id="ARBA00022989"/>
    </source>
</evidence>
<comment type="subcellular location">
    <subcellularLocation>
        <location evidence="1">Cell inner membrane</location>
        <topology evidence="1">Single-pass type II membrane protein</topology>
    </subcellularLocation>
</comment>
<gene>
    <name evidence="31" type="ORF">CKO43_20285</name>
</gene>
<dbReference type="RefSeq" id="WP_200379783.1">
    <property type="nucleotide sequence ID" value="NZ_NRRU01000097.1"/>
</dbReference>
<keyword evidence="19 27" id="KW-0472">Membrane</keyword>
<keyword evidence="10" id="KW-0645">Protease</keyword>
<evidence type="ECO:0000256" key="25">
    <source>
        <dbReference type="ARBA" id="ARBA00049902"/>
    </source>
</evidence>
<evidence type="ECO:0000256" key="12">
    <source>
        <dbReference type="ARBA" id="ARBA00022679"/>
    </source>
</evidence>
<keyword evidence="13 27" id="KW-0812">Transmembrane</keyword>
<dbReference type="InterPro" id="IPR001460">
    <property type="entry name" value="PCN-bd_Tpept"/>
</dbReference>
<keyword evidence="8" id="KW-0997">Cell inner membrane</keyword>
<evidence type="ECO:0000256" key="4">
    <source>
        <dbReference type="ARBA" id="ARBA00007739"/>
    </source>
</evidence>
<evidence type="ECO:0000256" key="13">
    <source>
        <dbReference type="ARBA" id="ARBA00022692"/>
    </source>
</evidence>
<comment type="pathway">
    <text evidence="2">Cell wall biogenesis; peptidoglycan biosynthesis.</text>
</comment>
<accession>A0ABS1DYD2</accession>
<dbReference type="Pfam" id="PF17092">
    <property type="entry name" value="PCB_OB"/>
    <property type="match status" value="1"/>
</dbReference>
<evidence type="ECO:0000313" key="31">
    <source>
        <dbReference type="EMBL" id="MBK1715101.1"/>
    </source>
</evidence>
<feature type="region of interest" description="Disordered" evidence="26">
    <location>
        <begin position="743"/>
        <end position="781"/>
    </location>
</feature>
<dbReference type="EC" id="2.4.99.28" evidence="24"/>
<evidence type="ECO:0000256" key="20">
    <source>
        <dbReference type="ARBA" id="ARBA00023251"/>
    </source>
</evidence>
<evidence type="ECO:0000256" key="5">
    <source>
        <dbReference type="ARBA" id="ARBA00012448"/>
    </source>
</evidence>
<dbReference type="Gene3D" id="1.10.3810.10">
    <property type="entry name" value="Biosynthetic peptidoglycan transglycosylase-like"/>
    <property type="match status" value="1"/>
</dbReference>
<evidence type="ECO:0000256" key="23">
    <source>
        <dbReference type="ARBA" id="ARBA00034000"/>
    </source>
</evidence>
<feature type="domain" description="Glycosyl transferase family 51" evidence="29">
    <location>
        <begin position="56"/>
        <end position="229"/>
    </location>
</feature>
<evidence type="ECO:0000256" key="17">
    <source>
        <dbReference type="ARBA" id="ARBA00022984"/>
    </source>
</evidence>
<keyword evidence="14" id="KW-0378">Hydrolase</keyword>
<feature type="domain" description="Penicillin-binding protein transpeptidase" evidence="28">
    <location>
        <begin position="423"/>
        <end position="669"/>
    </location>
</feature>
<keyword evidence="21" id="KW-0511">Multifunctional enzyme</keyword>
<evidence type="ECO:0000256" key="10">
    <source>
        <dbReference type="ARBA" id="ARBA00022670"/>
    </source>
</evidence>
<dbReference type="InterPro" id="IPR023346">
    <property type="entry name" value="Lysozyme-like_dom_sf"/>
</dbReference>
<comment type="similarity">
    <text evidence="3">In the C-terminal section; belongs to the transpeptidase family.</text>
</comment>
<evidence type="ECO:0000256" key="8">
    <source>
        <dbReference type="ARBA" id="ARBA00022519"/>
    </source>
</evidence>
<dbReference type="EMBL" id="NRRU01000097">
    <property type="protein sequence ID" value="MBK1715101.1"/>
    <property type="molecule type" value="Genomic_DNA"/>
</dbReference>
<dbReference type="Pfam" id="PF00912">
    <property type="entry name" value="Transgly"/>
    <property type="match status" value="1"/>
</dbReference>
<evidence type="ECO:0000256" key="11">
    <source>
        <dbReference type="ARBA" id="ARBA00022676"/>
    </source>
</evidence>
<evidence type="ECO:0000256" key="1">
    <source>
        <dbReference type="ARBA" id="ARBA00004249"/>
    </source>
</evidence>
<evidence type="ECO:0000259" key="29">
    <source>
        <dbReference type="Pfam" id="PF00912"/>
    </source>
</evidence>
<feature type="region of interest" description="Disordered" evidence="26">
    <location>
        <begin position="488"/>
        <end position="508"/>
    </location>
</feature>
<dbReference type="InterPro" id="IPR036950">
    <property type="entry name" value="PBP_transglycosylase"/>
</dbReference>
<dbReference type="PANTHER" id="PTHR32282:SF27">
    <property type="entry name" value="PENICILLIN-BINDING PROTEIN 1A"/>
    <property type="match status" value="1"/>
</dbReference>
<evidence type="ECO:0000256" key="27">
    <source>
        <dbReference type="SAM" id="Phobius"/>
    </source>
</evidence>
<keyword evidence="16" id="KW-0735">Signal-anchor</keyword>
<evidence type="ECO:0000256" key="2">
    <source>
        <dbReference type="ARBA" id="ARBA00004752"/>
    </source>
</evidence>
<keyword evidence="20" id="KW-0046">Antibiotic resistance</keyword>
<evidence type="ECO:0000256" key="15">
    <source>
        <dbReference type="ARBA" id="ARBA00022960"/>
    </source>
</evidence>
<evidence type="ECO:0000256" key="9">
    <source>
        <dbReference type="ARBA" id="ARBA00022645"/>
    </source>
</evidence>
<evidence type="ECO:0000313" key="32">
    <source>
        <dbReference type="Proteomes" id="UP001041814"/>
    </source>
</evidence>
<dbReference type="PANTHER" id="PTHR32282">
    <property type="entry name" value="BINDING PROTEIN TRANSPEPTIDASE, PUTATIVE-RELATED"/>
    <property type="match status" value="1"/>
</dbReference>
<keyword evidence="12" id="KW-0808">Transferase</keyword>
<keyword evidence="9" id="KW-0121">Carboxypeptidase</keyword>
<comment type="catalytic activity">
    <reaction evidence="23">
        <text>Preferential cleavage: (Ac)2-L-Lys-D-Ala-|-D-Ala. Also transpeptidation of peptidyl-alanyl moieties that are N-acyl substituents of D-alanine.</text>
        <dbReference type="EC" id="3.4.16.4"/>
    </reaction>
</comment>
<evidence type="ECO:0000259" key="28">
    <source>
        <dbReference type="Pfam" id="PF00905"/>
    </source>
</evidence>
<evidence type="ECO:0000256" key="6">
    <source>
        <dbReference type="ARBA" id="ARBA00018638"/>
    </source>
</evidence>
<sequence length="781" mass="84042">MQPLVKKIALGAGAVVGALVLVFIVSVVWYSTRLPPLDDVLDYRPRQHLQVFTADGVEIAQFGSERRVFVPIEKAPKLMQDAVLAVEDWHFREHGGISGRALLRALWANMTGGMPQGASTITQQVARTFFLSTKRTPERKIKEALLALEIERRLSKDEILELYLNQIYLGQRAYGFGAAAQVYFGKELAELDVAEAAMLAGLPQNPGYANPITNLERAKRRQAIVLQRMLDTGVIDEAAYRKALDEPLAVRKPGEVEVHAAHVAEMARQAVVERVGDKAYTQGIRVYTSLRAADQEAAYKALRRAVIAHEARQAWRGPEGHEDLPADGDVERAAAQALRDHNDDEDLRVAIVTAASTKEVVAVLASGETVRIASAGLRAALPGLQPKAKEALAITRGAVIRLAGRTRGDRTEWSITQWPRAEGAFVALDPKTGRVRALVGGFDFATQQFNHVTHAWRQPGSSFKPFLYSAAFESGLMPDSVVDDEPWSGTDANGNPGGWDPHNSDGRFDGPITLREALTRSKNMVSIRVVRHVGVAEALQWTSRYGFEPKRQPDNLTLALGAGSTTPMQLAGAYAVLANGGWRVTPNVIERIADADGKTIWQAPAPAALDEARRAVPARNVFLVNSLLNDVTRVGTAARAQAALKRPDLYGKTGTTNDAVDAWFAGFQPGVVAVAWMGYDEPRSLGGGESGGGLALPMWIDAMQVMLRGVPVATAEPPEGVVRGAQDWRYAEWAEHAPVERIHDGGEVESAPAAPPAASGAASAAAPAASVAVPPASAASR</sequence>
<feature type="compositionally biased region" description="Low complexity" evidence="26">
    <location>
        <begin position="750"/>
        <end position="781"/>
    </location>
</feature>
<keyword evidence="32" id="KW-1185">Reference proteome</keyword>
<dbReference type="InterPro" id="IPR012338">
    <property type="entry name" value="Beta-lactam/transpept-like"/>
</dbReference>
<dbReference type="InterPro" id="IPR031376">
    <property type="entry name" value="PCB_OB"/>
</dbReference>
<evidence type="ECO:0000256" key="19">
    <source>
        <dbReference type="ARBA" id="ARBA00023136"/>
    </source>
</evidence>
<evidence type="ECO:0000256" key="21">
    <source>
        <dbReference type="ARBA" id="ARBA00023268"/>
    </source>
</evidence>
<evidence type="ECO:0000256" key="26">
    <source>
        <dbReference type="SAM" id="MobiDB-lite"/>
    </source>
</evidence>
<proteinExistence type="inferred from homology"/>
<feature type="domain" description="Penicillin-binding protein OB-like" evidence="30">
    <location>
        <begin position="315"/>
        <end position="420"/>
    </location>
</feature>
<evidence type="ECO:0000256" key="3">
    <source>
        <dbReference type="ARBA" id="ARBA00007090"/>
    </source>
</evidence>
<keyword evidence="17" id="KW-0573">Peptidoglycan synthesis</keyword>
<dbReference type="Proteomes" id="UP001041814">
    <property type="component" value="Unassembled WGS sequence"/>
</dbReference>
<keyword evidence="15" id="KW-0133">Cell shape</keyword>
<dbReference type="EC" id="3.4.16.4" evidence="5"/>
<dbReference type="InterPro" id="IPR050396">
    <property type="entry name" value="Glycosyltr_51/Transpeptidase"/>
</dbReference>
<keyword evidence="18 27" id="KW-1133">Transmembrane helix</keyword>
<dbReference type="InterPro" id="IPR001264">
    <property type="entry name" value="Glyco_trans_51"/>
</dbReference>
<comment type="similarity">
    <text evidence="4">In the N-terminal section; belongs to the glycosyltransferase 51 family.</text>
</comment>
<dbReference type="SUPFAM" id="SSF53955">
    <property type="entry name" value="Lysozyme-like"/>
    <property type="match status" value="1"/>
</dbReference>
<feature type="transmembrane region" description="Helical" evidence="27">
    <location>
        <begin position="9"/>
        <end position="30"/>
    </location>
</feature>
<dbReference type="Pfam" id="PF00905">
    <property type="entry name" value="Transpeptidase"/>
    <property type="match status" value="1"/>
</dbReference>
<dbReference type="Gene3D" id="3.40.710.10">
    <property type="entry name" value="DD-peptidase/beta-lactamase superfamily"/>
    <property type="match status" value="2"/>
</dbReference>
<keyword evidence="11" id="KW-0328">Glycosyltransferase</keyword>
<protein>
    <recommendedName>
        <fullName evidence="6">Penicillin-binding protein 1A</fullName>
        <ecNumber evidence="24">2.4.99.28</ecNumber>
        <ecNumber evidence="5">3.4.16.4</ecNumber>
    </recommendedName>
</protein>
<evidence type="ECO:0000256" key="7">
    <source>
        <dbReference type="ARBA" id="ARBA00022475"/>
    </source>
</evidence>